<proteinExistence type="predicted"/>
<sequence length="172" mass="18141">MSNGARHVLGVVAGLLLTPLIAAGLWYGAGELRLTTAQEAQISWPAVGVLVAAGIVLAFLAGSRLSPVASLLGGLSFVTLGLLPLLEMMGMQLLLPPQFLLPNPLQVGYVTIGYTGLQLVLGVVLLMVSFFPSRWRSIAEPPVYSPAYSEGPSPYLPPPSGAEDATRPMYRE</sequence>
<feature type="transmembrane region" description="Helical" evidence="2">
    <location>
        <begin position="7"/>
        <end position="29"/>
    </location>
</feature>
<evidence type="ECO:0000256" key="2">
    <source>
        <dbReference type="SAM" id="Phobius"/>
    </source>
</evidence>
<organism evidence="3 4">
    <name type="scientific">Nonomuraea polychroma</name>
    <dbReference type="NCBI Taxonomy" id="46176"/>
    <lineage>
        <taxon>Bacteria</taxon>
        <taxon>Bacillati</taxon>
        <taxon>Actinomycetota</taxon>
        <taxon>Actinomycetes</taxon>
        <taxon>Streptosporangiales</taxon>
        <taxon>Streptosporangiaceae</taxon>
        <taxon>Nonomuraea</taxon>
    </lineage>
</organism>
<gene>
    <name evidence="3" type="ORF">EDD27_5102</name>
</gene>
<dbReference type="Proteomes" id="UP000284824">
    <property type="component" value="Unassembled WGS sequence"/>
</dbReference>
<keyword evidence="2" id="KW-1133">Transmembrane helix</keyword>
<evidence type="ECO:0000256" key="1">
    <source>
        <dbReference type="SAM" id="MobiDB-lite"/>
    </source>
</evidence>
<dbReference type="AlphaFoldDB" id="A0A438M9T7"/>
<feature type="transmembrane region" description="Helical" evidence="2">
    <location>
        <begin position="68"/>
        <end position="86"/>
    </location>
</feature>
<keyword evidence="4" id="KW-1185">Reference proteome</keyword>
<accession>A0A438M9T7</accession>
<dbReference type="OrthoDB" id="3544501at2"/>
<keyword evidence="2" id="KW-0812">Transmembrane</keyword>
<keyword evidence="2" id="KW-0472">Membrane</keyword>
<evidence type="ECO:0000313" key="4">
    <source>
        <dbReference type="Proteomes" id="UP000284824"/>
    </source>
</evidence>
<name>A0A438M9T7_9ACTN</name>
<feature type="transmembrane region" description="Helical" evidence="2">
    <location>
        <begin position="106"/>
        <end position="128"/>
    </location>
</feature>
<dbReference type="RefSeq" id="WP_127934544.1">
    <property type="nucleotide sequence ID" value="NZ_SAUN01000001.1"/>
</dbReference>
<dbReference type="EMBL" id="SAUN01000001">
    <property type="protein sequence ID" value="RVX42470.1"/>
    <property type="molecule type" value="Genomic_DNA"/>
</dbReference>
<feature type="region of interest" description="Disordered" evidence="1">
    <location>
        <begin position="147"/>
        <end position="172"/>
    </location>
</feature>
<protein>
    <submittedName>
        <fullName evidence="3">Uncharacterized protein</fullName>
    </submittedName>
</protein>
<comment type="caution">
    <text evidence="3">The sequence shown here is derived from an EMBL/GenBank/DDBJ whole genome shotgun (WGS) entry which is preliminary data.</text>
</comment>
<evidence type="ECO:0000313" key="3">
    <source>
        <dbReference type="EMBL" id="RVX42470.1"/>
    </source>
</evidence>
<reference evidence="3 4" key="1">
    <citation type="submission" date="2019-01" db="EMBL/GenBank/DDBJ databases">
        <title>Sequencing the genomes of 1000 actinobacteria strains.</title>
        <authorList>
            <person name="Klenk H.-P."/>
        </authorList>
    </citation>
    <scope>NUCLEOTIDE SEQUENCE [LARGE SCALE GENOMIC DNA]</scope>
    <source>
        <strain evidence="3 4">DSM 43925</strain>
    </source>
</reference>
<feature type="transmembrane region" description="Helical" evidence="2">
    <location>
        <begin position="41"/>
        <end position="61"/>
    </location>
</feature>